<dbReference type="InterPro" id="IPR001296">
    <property type="entry name" value="Glyco_trans_1"/>
</dbReference>
<dbReference type="GO" id="GO:0016757">
    <property type="term" value="F:glycosyltransferase activity"/>
    <property type="evidence" value="ECO:0007669"/>
    <property type="project" value="InterPro"/>
</dbReference>
<protein>
    <submittedName>
        <fullName evidence="2">Glycosyl transferase group 1</fullName>
    </submittedName>
</protein>
<dbReference type="CDD" id="cd03801">
    <property type="entry name" value="GT4_PimA-like"/>
    <property type="match status" value="1"/>
</dbReference>
<accession>A0AAV3X503</accession>
<reference evidence="2" key="1">
    <citation type="submission" date="2019-10" db="EMBL/GenBank/DDBJ databases">
        <title>Draft genome sequece of Microseira wollei NIES-4236.</title>
        <authorList>
            <person name="Yamaguchi H."/>
            <person name="Suzuki S."/>
            <person name="Kawachi M."/>
        </authorList>
    </citation>
    <scope>NUCLEOTIDE SEQUENCE</scope>
    <source>
        <strain evidence="2">NIES-4236</strain>
    </source>
</reference>
<dbReference type="SUPFAM" id="SSF53756">
    <property type="entry name" value="UDP-Glycosyltransferase/glycogen phosphorylase"/>
    <property type="match status" value="1"/>
</dbReference>
<dbReference type="AlphaFoldDB" id="A0AAV3X503"/>
<evidence type="ECO:0000259" key="1">
    <source>
        <dbReference type="Pfam" id="PF00534"/>
    </source>
</evidence>
<evidence type="ECO:0000313" key="3">
    <source>
        <dbReference type="Proteomes" id="UP001050975"/>
    </source>
</evidence>
<feature type="domain" description="Glycosyl transferase family 1" evidence="1">
    <location>
        <begin position="219"/>
        <end position="380"/>
    </location>
</feature>
<dbReference type="Pfam" id="PF00534">
    <property type="entry name" value="Glycos_transf_1"/>
    <property type="match status" value="1"/>
</dbReference>
<evidence type="ECO:0000313" key="2">
    <source>
        <dbReference type="EMBL" id="GET35681.1"/>
    </source>
</evidence>
<keyword evidence="3" id="KW-1185">Reference proteome</keyword>
<comment type="caution">
    <text evidence="2">The sequence shown here is derived from an EMBL/GenBank/DDBJ whole genome shotgun (WGS) entry which is preliminary data.</text>
</comment>
<sequence>MKALIIIPSTKRGGVEEYSLKIAKTATQAKWEVNVAFPPTEGINSLIGDLTQAGISYYPLSIAETDIPGFLEISNKHQSLMPILKELIIPRVKFDLSKIPHFFTTLLLLIKLKPNVVMINLPWPDFGLGSILACGFLQIPTVVVFQLVPYPLALSPIKLKLYHWAHQRKQQWVGVSLSNCKSISQSFQIPKDQVYCIYNGAEIKAELAEDISHLRYQVRKELQLSEQTKIALTVARLSKQKGHDFLIPAIPHLTQEFPDLKFVWVGDGEEKQSLLNLLKEYKITEQVLCLGYRSDIPRLLQAADLFVFPTYYEGQPFALLEAMAYGLPVITTATDGIPEVIEHQVHGLLIRKGDSCDLLEAIRWALHNYNLMQIMAENAQLRVKYFSEDKMLKQTLDLLQNLSYT</sequence>
<gene>
    <name evidence="2" type="ORF">MiSe_04230</name>
</gene>
<dbReference type="PANTHER" id="PTHR12526:SF638">
    <property type="entry name" value="SPORE COAT PROTEIN SA"/>
    <property type="match status" value="1"/>
</dbReference>
<name>A0AAV3X503_9CYAN</name>
<dbReference type="PANTHER" id="PTHR12526">
    <property type="entry name" value="GLYCOSYLTRANSFERASE"/>
    <property type="match status" value="1"/>
</dbReference>
<dbReference type="Gene3D" id="3.40.50.2000">
    <property type="entry name" value="Glycogen Phosphorylase B"/>
    <property type="match status" value="2"/>
</dbReference>
<organism evidence="2 3">
    <name type="scientific">Microseira wollei NIES-4236</name>
    <dbReference type="NCBI Taxonomy" id="2530354"/>
    <lineage>
        <taxon>Bacteria</taxon>
        <taxon>Bacillati</taxon>
        <taxon>Cyanobacteriota</taxon>
        <taxon>Cyanophyceae</taxon>
        <taxon>Oscillatoriophycideae</taxon>
        <taxon>Aerosakkonematales</taxon>
        <taxon>Aerosakkonemataceae</taxon>
        <taxon>Microseira</taxon>
    </lineage>
</organism>
<keyword evidence="2" id="KW-0808">Transferase</keyword>
<dbReference type="Proteomes" id="UP001050975">
    <property type="component" value="Unassembled WGS sequence"/>
</dbReference>
<dbReference type="EMBL" id="BLAY01000003">
    <property type="protein sequence ID" value="GET35681.1"/>
    <property type="molecule type" value="Genomic_DNA"/>
</dbReference>
<proteinExistence type="predicted"/>
<dbReference type="RefSeq" id="WP_226573833.1">
    <property type="nucleotide sequence ID" value="NZ_BLAY01000003.1"/>
</dbReference>